<dbReference type="Gramene" id="ERM96938">
    <property type="protein sequence ID" value="ERM96938"/>
    <property type="gene ID" value="AMTR_s00074p00143920"/>
</dbReference>
<accession>W1NN00</accession>
<reference evidence="2" key="1">
    <citation type="journal article" date="2013" name="Science">
        <title>The Amborella genome and the evolution of flowering plants.</title>
        <authorList>
            <consortium name="Amborella Genome Project"/>
        </authorList>
    </citation>
    <scope>NUCLEOTIDE SEQUENCE [LARGE SCALE GENOMIC DNA]</scope>
</reference>
<keyword evidence="2" id="KW-1185">Reference proteome</keyword>
<protein>
    <submittedName>
        <fullName evidence="1">Uncharacterized protein</fullName>
    </submittedName>
</protein>
<proteinExistence type="predicted"/>
<dbReference type="HOGENOM" id="CLU_1878220_0_0_1"/>
<evidence type="ECO:0000313" key="2">
    <source>
        <dbReference type="Proteomes" id="UP000017836"/>
    </source>
</evidence>
<sequence length="136" mass="14622">MASFRGHLPLSLPPLYYGYTHLIQPHAPLTQTPANLIVAHPSPNPYHVPTYTVALQISPAPAAAPSTTFPSSSAFSASPPNLSTISPLPYLAAPNLISIHGLTTSCFNRILESSLVGHFNPCKDDLKGIERWARNI</sequence>
<dbReference type="EMBL" id="KI396637">
    <property type="protein sequence ID" value="ERM96938.1"/>
    <property type="molecule type" value="Genomic_DNA"/>
</dbReference>
<dbReference type="Proteomes" id="UP000017836">
    <property type="component" value="Unassembled WGS sequence"/>
</dbReference>
<dbReference type="AlphaFoldDB" id="W1NN00"/>
<evidence type="ECO:0000313" key="1">
    <source>
        <dbReference type="EMBL" id="ERM96938.1"/>
    </source>
</evidence>
<name>W1NN00_AMBTC</name>
<organism evidence="1 2">
    <name type="scientific">Amborella trichopoda</name>
    <dbReference type="NCBI Taxonomy" id="13333"/>
    <lineage>
        <taxon>Eukaryota</taxon>
        <taxon>Viridiplantae</taxon>
        <taxon>Streptophyta</taxon>
        <taxon>Embryophyta</taxon>
        <taxon>Tracheophyta</taxon>
        <taxon>Spermatophyta</taxon>
        <taxon>Magnoliopsida</taxon>
        <taxon>Amborellales</taxon>
        <taxon>Amborellaceae</taxon>
        <taxon>Amborella</taxon>
    </lineage>
</organism>
<gene>
    <name evidence="1" type="ORF">AMTR_s00074p00143920</name>
</gene>